<dbReference type="Pfam" id="PF07715">
    <property type="entry name" value="Plug"/>
    <property type="match status" value="1"/>
</dbReference>
<accession>A0A382IU23</accession>
<dbReference type="InterPro" id="IPR039426">
    <property type="entry name" value="TonB-dep_rcpt-like"/>
</dbReference>
<evidence type="ECO:0000256" key="1">
    <source>
        <dbReference type="ARBA" id="ARBA00022729"/>
    </source>
</evidence>
<dbReference type="Gene3D" id="2.170.130.10">
    <property type="entry name" value="TonB-dependent receptor, plug domain"/>
    <property type="match status" value="1"/>
</dbReference>
<gene>
    <name evidence="3" type="ORF">METZ01_LOCUS256168</name>
</gene>
<keyword evidence="1" id="KW-0732">Signal</keyword>
<dbReference type="SUPFAM" id="SSF56935">
    <property type="entry name" value="Porins"/>
    <property type="match status" value="1"/>
</dbReference>
<evidence type="ECO:0000313" key="3">
    <source>
        <dbReference type="EMBL" id="SVC03314.1"/>
    </source>
</evidence>
<sequence>VVMGKKPLFDVNETSSMTRVTSTEIANKVVSSVEDILAEQIGVTKQDNEIHIRGGRIDESLFVVDGMSIKDPLSGYSGNLFVNADAIQDLEIVTGGYNAEYGQAMSGVVNITLKEGQDHFEGAFKYVSDNWGMTKDAIEHYNTDRIEFNLGGPDPILELLPKAIGTDLPGKFSMFFNGYGKIYDGNLPVAGTLYPHRNWTPPLGMNEESADQFLQSLARRSNNDWHVLYKLTWDISAKRKLSLSYDLSLNINQGFFMPRAFSSTYFPYSYIQILDNYNTVTRETRLININWTHTLNTQSFYEVTMGRFITIEHSAVQDLHWTEYKERLDLEPINYTVTDRDGNILITYGDEFYD</sequence>
<dbReference type="EMBL" id="UINC01069721">
    <property type="protein sequence ID" value="SVC03314.1"/>
    <property type="molecule type" value="Genomic_DNA"/>
</dbReference>
<dbReference type="PANTHER" id="PTHR30069">
    <property type="entry name" value="TONB-DEPENDENT OUTER MEMBRANE RECEPTOR"/>
    <property type="match status" value="1"/>
</dbReference>
<proteinExistence type="predicted"/>
<feature type="non-terminal residue" evidence="3">
    <location>
        <position position="1"/>
    </location>
</feature>
<dbReference type="PROSITE" id="PS52016">
    <property type="entry name" value="TONB_DEPENDENT_REC_3"/>
    <property type="match status" value="1"/>
</dbReference>
<protein>
    <recommendedName>
        <fullName evidence="2">TonB-dependent receptor plug domain-containing protein</fullName>
    </recommendedName>
</protein>
<feature type="non-terminal residue" evidence="3">
    <location>
        <position position="354"/>
    </location>
</feature>
<dbReference type="InterPro" id="IPR012910">
    <property type="entry name" value="Plug_dom"/>
</dbReference>
<evidence type="ECO:0000259" key="2">
    <source>
        <dbReference type="Pfam" id="PF07715"/>
    </source>
</evidence>
<name>A0A382IU23_9ZZZZ</name>
<dbReference type="InterPro" id="IPR037066">
    <property type="entry name" value="Plug_dom_sf"/>
</dbReference>
<dbReference type="GO" id="GO:0009279">
    <property type="term" value="C:cell outer membrane"/>
    <property type="evidence" value="ECO:0007669"/>
    <property type="project" value="TreeGrafter"/>
</dbReference>
<dbReference type="GO" id="GO:0044718">
    <property type="term" value="P:siderophore transmembrane transport"/>
    <property type="evidence" value="ECO:0007669"/>
    <property type="project" value="TreeGrafter"/>
</dbReference>
<organism evidence="3">
    <name type="scientific">marine metagenome</name>
    <dbReference type="NCBI Taxonomy" id="408172"/>
    <lineage>
        <taxon>unclassified sequences</taxon>
        <taxon>metagenomes</taxon>
        <taxon>ecological metagenomes</taxon>
    </lineage>
</organism>
<dbReference type="GO" id="GO:0015344">
    <property type="term" value="F:siderophore uptake transmembrane transporter activity"/>
    <property type="evidence" value="ECO:0007669"/>
    <property type="project" value="TreeGrafter"/>
</dbReference>
<dbReference type="AlphaFoldDB" id="A0A382IU23"/>
<reference evidence="3" key="1">
    <citation type="submission" date="2018-05" db="EMBL/GenBank/DDBJ databases">
        <authorList>
            <person name="Lanie J.A."/>
            <person name="Ng W.-L."/>
            <person name="Kazmierczak K.M."/>
            <person name="Andrzejewski T.M."/>
            <person name="Davidsen T.M."/>
            <person name="Wayne K.J."/>
            <person name="Tettelin H."/>
            <person name="Glass J.I."/>
            <person name="Rusch D."/>
            <person name="Podicherti R."/>
            <person name="Tsui H.-C.T."/>
            <person name="Winkler M.E."/>
        </authorList>
    </citation>
    <scope>NUCLEOTIDE SEQUENCE</scope>
</reference>
<feature type="domain" description="TonB-dependent receptor plug" evidence="2">
    <location>
        <begin position="14"/>
        <end position="108"/>
    </location>
</feature>
<dbReference type="PANTHER" id="PTHR30069:SF29">
    <property type="entry name" value="HEMOGLOBIN AND HEMOGLOBIN-HAPTOGLOBIN-BINDING PROTEIN 1-RELATED"/>
    <property type="match status" value="1"/>
</dbReference>